<sequence>MIIKQSIGGVFVQIKSGSSYKDSKGYKIPVNKQHLAYWYNPINPIIGIVYAPDLKKAFWQI</sequence>
<dbReference type="EMBL" id="SZQL01000015">
    <property type="protein sequence ID" value="TKK66365.1"/>
    <property type="molecule type" value="Genomic_DNA"/>
</dbReference>
<accession>A0A4U3KUY8</accession>
<gene>
    <name evidence="2" type="ORF">FC093_17445</name>
</gene>
<evidence type="ECO:0000313" key="3">
    <source>
        <dbReference type="Proteomes" id="UP000305848"/>
    </source>
</evidence>
<dbReference type="Pfam" id="PF14280">
    <property type="entry name" value="DUF4365"/>
    <property type="match status" value="1"/>
</dbReference>
<dbReference type="AlphaFoldDB" id="A0A4U3KUY8"/>
<feature type="domain" description="DUF4365" evidence="1">
    <location>
        <begin position="10"/>
        <end position="60"/>
    </location>
</feature>
<evidence type="ECO:0000313" key="2">
    <source>
        <dbReference type="EMBL" id="TKK66365.1"/>
    </source>
</evidence>
<protein>
    <submittedName>
        <fullName evidence="2">DUF4365 domain-containing protein</fullName>
    </submittedName>
</protein>
<reference evidence="2 3" key="1">
    <citation type="submission" date="2019-05" db="EMBL/GenBank/DDBJ databases">
        <title>Panacibacter sp. strain 17mud1-8 Genome sequencing and assembly.</title>
        <authorList>
            <person name="Chhetri G."/>
        </authorList>
    </citation>
    <scope>NUCLEOTIDE SEQUENCE [LARGE SCALE GENOMIC DNA]</scope>
    <source>
        <strain evidence="2 3">17mud1-8</strain>
    </source>
</reference>
<dbReference type="OrthoDB" id="4951670at2"/>
<comment type="caution">
    <text evidence="2">The sequence shown here is derived from an EMBL/GenBank/DDBJ whole genome shotgun (WGS) entry which is preliminary data.</text>
</comment>
<keyword evidence="3" id="KW-1185">Reference proteome</keyword>
<dbReference type="Proteomes" id="UP000305848">
    <property type="component" value="Unassembled WGS sequence"/>
</dbReference>
<name>A0A4U3KUY8_9BACT</name>
<organism evidence="2 3">
    <name type="scientific">Ilyomonas limi</name>
    <dbReference type="NCBI Taxonomy" id="2575867"/>
    <lineage>
        <taxon>Bacteria</taxon>
        <taxon>Pseudomonadati</taxon>
        <taxon>Bacteroidota</taxon>
        <taxon>Chitinophagia</taxon>
        <taxon>Chitinophagales</taxon>
        <taxon>Chitinophagaceae</taxon>
        <taxon>Ilyomonas</taxon>
    </lineage>
</organism>
<dbReference type="InterPro" id="IPR025375">
    <property type="entry name" value="DUF4365"/>
</dbReference>
<proteinExistence type="predicted"/>
<evidence type="ECO:0000259" key="1">
    <source>
        <dbReference type="Pfam" id="PF14280"/>
    </source>
</evidence>